<proteinExistence type="predicted"/>
<reference evidence="1 2" key="1">
    <citation type="submission" date="2005-09" db="EMBL/GenBank/DDBJ databases">
        <authorList>
            <person name="Mural R.J."/>
            <person name="Li P.W."/>
            <person name="Adams M.D."/>
            <person name="Amanatides P.G."/>
            <person name="Baden-Tillson H."/>
            <person name="Barnstead M."/>
            <person name="Chin S.H."/>
            <person name="Dew I."/>
            <person name="Evans C.A."/>
            <person name="Ferriera S."/>
            <person name="Flanigan M."/>
            <person name="Fosler C."/>
            <person name="Glodek A."/>
            <person name="Gu Z."/>
            <person name="Holt R.A."/>
            <person name="Jennings D."/>
            <person name="Kraft C.L."/>
            <person name="Lu F."/>
            <person name="Nguyen T."/>
            <person name="Nusskern D.R."/>
            <person name="Pfannkoch C.M."/>
            <person name="Sitter C."/>
            <person name="Sutton G.G."/>
            <person name="Venter J.C."/>
            <person name="Wang Z."/>
            <person name="Woodage T."/>
            <person name="Zheng X.H."/>
            <person name="Zhong F."/>
        </authorList>
    </citation>
    <scope>NUCLEOTIDE SEQUENCE [LARGE SCALE GENOMIC DNA]</scope>
    <source>
        <strain>BN</strain>
        <strain evidence="2">Sprague-Dawley</strain>
    </source>
</reference>
<name>A6I2K8_RAT</name>
<evidence type="ECO:0000313" key="1">
    <source>
        <dbReference type="EMBL" id="EDL77369.1"/>
    </source>
</evidence>
<accession>A6I2K8</accession>
<sequence>MPSSGTAKEMLWRSCQKSPDITVSSHSIQCWSDFIGSHFHYHLTSLANPPLL</sequence>
<organism evidence="1 2">
    <name type="scientific">Rattus norvegicus</name>
    <name type="common">Rat</name>
    <dbReference type="NCBI Taxonomy" id="10116"/>
    <lineage>
        <taxon>Eukaryota</taxon>
        <taxon>Metazoa</taxon>
        <taxon>Chordata</taxon>
        <taxon>Craniata</taxon>
        <taxon>Vertebrata</taxon>
        <taxon>Euteleostomi</taxon>
        <taxon>Mammalia</taxon>
        <taxon>Eutheria</taxon>
        <taxon>Euarchontoglires</taxon>
        <taxon>Glires</taxon>
        <taxon>Rodentia</taxon>
        <taxon>Myomorpha</taxon>
        <taxon>Muroidea</taxon>
        <taxon>Muridae</taxon>
        <taxon>Murinae</taxon>
        <taxon>Rattus</taxon>
    </lineage>
</organism>
<protein>
    <submittedName>
        <fullName evidence="1">RCG25884</fullName>
    </submittedName>
</protein>
<dbReference type="Proteomes" id="UP000234681">
    <property type="component" value="Chromosome 8"/>
</dbReference>
<evidence type="ECO:0000313" key="2">
    <source>
        <dbReference type="Proteomes" id="UP000234681"/>
    </source>
</evidence>
<dbReference type="AlphaFoldDB" id="A6I2K8"/>
<dbReference type="EMBL" id="CH473954">
    <property type="protein sequence ID" value="EDL77369.1"/>
    <property type="molecule type" value="Genomic_DNA"/>
</dbReference>
<gene>
    <name evidence="1" type="ORF">rCG_25884</name>
</gene>